<name>A0A1D1UQZ8_RAMVA</name>
<keyword evidence="3" id="KW-1185">Reference proteome</keyword>
<reference evidence="2 3" key="1">
    <citation type="journal article" date="2016" name="Nat. Commun.">
        <title>Extremotolerant tardigrade genome and improved radiotolerance of human cultured cells by tardigrade-unique protein.</title>
        <authorList>
            <person name="Hashimoto T."/>
            <person name="Horikawa D.D."/>
            <person name="Saito Y."/>
            <person name="Kuwahara H."/>
            <person name="Kozuka-Hata H."/>
            <person name="Shin-I T."/>
            <person name="Minakuchi Y."/>
            <person name="Ohishi K."/>
            <person name="Motoyama A."/>
            <person name="Aizu T."/>
            <person name="Enomoto A."/>
            <person name="Kondo K."/>
            <person name="Tanaka S."/>
            <person name="Hara Y."/>
            <person name="Koshikawa S."/>
            <person name="Sagara H."/>
            <person name="Miura T."/>
            <person name="Yokobori S."/>
            <person name="Miyagawa K."/>
            <person name="Suzuki Y."/>
            <person name="Kubo T."/>
            <person name="Oyama M."/>
            <person name="Kohara Y."/>
            <person name="Fujiyama A."/>
            <person name="Arakawa K."/>
            <person name="Katayama T."/>
            <person name="Toyoda A."/>
            <person name="Kunieda T."/>
        </authorList>
    </citation>
    <scope>NUCLEOTIDE SEQUENCE [LARGE SCALE GENOMIC DNA]</scope>
    <source>
        <strain evidence="2 3">YOKOZUNA-1</strain>
    </source>
</reference>
<comment type="caution">
    <text evidence="2">The sequence shown here is derived from an EMBL/GenBank/DDBJ whole genome shotgun (WGS) entry which is preliminary data.</text>
</comment>
<accession>A0A1D1UQZ8</accession>
<evidence type="ECO:0000313" key="2">
    <source>
        <dbReference type="EMBL" id="GAU92139.1"/>
    </source>
</evidence>
<feature type="compositionally biased region" description="Polar residues" evidence="1">
    <location>
        <begin position="35"/>
        <end position="59"/>
    </location>
</feature>
<proteinExistence type="predicted"/>
<feature type="region of interest" description="Disordered" evidence="1">
    <location>
        <begin position="34"/>
        <end position="67"/>
    </location>
</feature>
<organism evidence="2 3">
    <name type="scientific">Ramazzottius varieornatus</name>
    <name type="common">Water bear</name>
    <name type="synonym">Tardigrade</name>
    <dbReference type="NCBI Taxonomy" id="947166"/>
    <lineage>
        <taxon>Eukaryota</taxon>
        <taxon>Metazoa</taxon>
        <taxon>Ecdysozoa</taxon>
        <taxon>Tardigrada</taxon>
        <taxon>Eutardigrada</taxon>
        <taxon>Parachela</taxon>
        <taxon>Hypsibioidea</taxon>
        <taxon>Ramazzottiidae</taxon>
        <taxon>Ramazzottius</taxon>
    </lineage>
</organism>
<gene>
    <name evidence="2" type="primary">RvY_04257-1</name>
    <name evidence="2" type="synonym">RvY_04257.1</name>
    <name evidence="2" type="ORF">RvY_04257</name>
</gene>
<evidence type="ECO:0000256" key="1">
    <source>
        <dbReference type="SAM" id="MobiDB-lite"/>
    </source>
</evidence>
<evidence type="ECO:0000313" key="3">
    <source>
        <dbReference type="Proteomes" id="UP000186922"/>
    </source>
</evidence>
<sequence>MAKQNQNPNPKPASEAKNDGTVIRLHVLRVEGNKVTRSQLNVPHSGSTESSAGRMTNRGTPGDYLMT</sequence>
<dbReference type="EMBL" id="BDGG01000002">
    <property type="protein sequence ID" value="GAU92139.1"/>
    <property type="molecule type" value="Genomic_DNA"/>
</dbReference>
<dbReference type="AlphaFoldDB" id="A0A1D1UQZ8"/>
<dbReference type="Proteomes" id="UP000186922">
    <property type="component" value="Unassembled WGS sequence"/>
</dbReference>
<feature type="region of interest" description="Disordered" evidence="1">
    <location>
        <begin position="1"/>
        <end position="22"/>
    </location>
</feature>
<protein>
    <submittedName>
        <fullName evidence="2">Uncharacterized protein</fullName>
    </submittedName>
</protein>